<evidence type="ECO:0008006" key="3">
    <source>
        <dbReference type="Google" id="ProtNLM"/>
    </source>
</evidence>
<proteinExistence type="predicted"/>
<sequence>MLVLLVAAWPVRGETLVLSQGINDPLPARALLILREAYRRLGITIETEQVPNERAIVLADSGQTSGDLIRIAGLSATYPNLIQVPEPVVTFESTAFTAGLTFPVKGWESLRPYRLCVLRGNKLAEINTEGMNREIVGTIEGMGRMVIAGHCEVAVLGRQVWLEVDRHGLRPLISLDPPIQVVPLYHYVHRRHADLVPRLAKVLKELNADGTSARLVAADDHAIEEARRRAR</sequence>
<evidence type="ECO:0000313" key="1">
    <source>
        <dbReference type="EMBL" id="OAN45365.1"/>
    </source>
</evidence>
<dbReference type="SUPFAM" id="SSF53850">
    <property type="entry name" value="Periplasmic binding protein-like II"/>
    <property type="match status" value="1"/>
</dbReference>
<evidence type="ECO:0000313" key="2">
    <source>
        <dbReference type="Proteomes" id="UP000078543"/>
    </source>
</evidence>
<dbReference type="Proteomes" id="UP000078543">
    <property type="component" value="Unassembled WGS sequence"/>
</dbReference>
<name>A0A178MBF4_9PROT</name>
<gene>
    <name evidence="1" type="ORF">A6A05_04395</name>
</gene>
<dbReference type="STRING" id="1437059.A6A05_04395"/>
<keyword evidence="2" id="KW-1185">Reference proteome</keyword>
<protein>
    <recommendedName>
        <fullName evidence="3">Solute-binding protein family 3/N-terminal domain-containing protein</fullName>
    </recommendedName>
</protein>
<reference evidence="1 2" key="1">
    <citation type="submission" date="2016-04" db="EMBL/GenBank/DDBJ databases">
        <title>Draft genome sequence of freshwater magnetotactic bacteria Magnetospirillum marisnigri SP-1 and Magnetospirillum moscoviense BB-1.</title>
        <authorList>
            <person name="Koziaeva V."/>
            <person name="Dziuba M.V."/>
            <person name="Ivanov T.M."/>
            <person name="Kuznetsov B."/>
            <person name="Grouzdev D.S."/>
        </authorList>
    </citation>
    <scope>NUCLEOTIDE SEQUENCE [LARGE SCALE GENOMIC DNA]</scope>
    <source>
        <strain evidence="1 2">BB-1</strain>
    </source>
</reference>
<comment type="caution">
    <text evidence="1">The sequence shown here is derived from an EMBL/GenBank/DDBJ whole genome shotgun (WGS) entry which is preliminary data.</text>
</comment>
<dbReference type="AlphaFoldDB" id="A0A178MBF4"/>
<dbReference type="EMBL" id="LWQU01000185">
    <property type="protein sequence ID" value="OAN45365.1"/>
    <property type="molecule type" value="Genomic_DNA"/>
</dbReference>
<organism evidence="1 2">
    <name type="scientific">Magnetospirillum moscoviense</name>
    <dbReference type="NCBI Taxonomy" id="1437059"/>
    <lineage>
        <taxon>Bacteria</taxon>
        <taxon>Pseudomonadati</taxon>
        <taxon>Pseudomonadota</taxon>
        <taxon>Alphaproteobacteria</taxon>
        <taxon>Rhodospirillales</taxon>
        <taxon>Rhodospirillaceae</taxon>
        <taxon>Magnetospirillum</taxon>
    </lineage>
</organism>
<dbReference type="Gene3D" id="3.40.190.10">
    <property type="entry name" value="Periplasmic binding protein-like II"/>
    <property type="match status" value="2"/>
</dbReference>
<accession>A0A178MBF4</accession>